<keyword evidence="2" id="KW-0547">Nucleotide-binding</keyword>
<dbReference type="Gene3D" id="1.10.3290.10">
    <property type="entry name" value="Fido-like domain"/>
    <property type="match status" value="1"/>
</dbReference>
<dbReference type="Proteomes" id="UP000295367">
    <property type="component" value="Unassembled WGS sequence"/>
</dbReference>
<protein>
    <submittedName>
        <fullName evidence="4">Fic/DOC family protein</fullName>
    </submittedName>
</protein>
<gene>
    <name evidence="4" type="ORF">EDC63_1191</name>
</gene>
<sequence>MARPRISARQRLARALKELHDVLGADRGVVRGPQISNDTRVLLLKTGYLREILKGWYFVSDPTSDAGDTTPFYANFWEYLARYLSDRFGADYCLTAEQSLLRHAQYNVIPPTVNVMLAVNQSQVQDLAFGHTVALYPGKGGFPAPAHQYMLQGLRCMSLPYCLVNLPPRYFTAHAREVQIAMAQMNDPGVLAVLVDVNRAGLARLLSGYRQVGRIDFVDAVLNQLKGLNIQIRTDDHPFDAESVYSLGRPGRTPLYARIHMLWMQHREAVLTCRPTTAIITASPDEYLTQVQAVRVEDAYHSLSIERYRVTLELIRKIAEEGWDPLNNEDDMKQVAAMAAKGYLDAFDLVKDDVVQAYTSRETDTLLGSRLFSEQHQVWYQKLFGPSVNAGILERADLVGYRRHMVFLRGSLHSPPHYDYVLDGMEALRECFSQEPDAYVRAVLGHWLFGFIHPYMDGNGRMARFTMNLMLASGGYPWTIIRVEDRDRYMGALESASASDDITPFAKFLSECVVRGSNSTANL</sequence>
<dbReference type="InterPro" id="IPR003812">
    <property type="entry name" value="Fido"/>
</dbReference>
<comment type="caution">
    <text evidence="4">The sequence shown here is derived from an EMBL/GenBank/DDBJ whole genome shotgun (WGS) entry which is preliminary data.</text>
</comment>
<dbReference type="AlphaFoldDB" id="A0A4R3XY20"/>
<dbReference type="PANTHER" id="PTHR13504">
    <property type="entry name" value="FIDO DOMAIN-CONTAINING PROTEIN DDB_G0283145"/>
    <property type="match status" value="1"/>
</dbReference>
<feature type="active site" evidence="1">
    <location>
        <position position="453"/>
    </location>
</feature>
<dbReference type="GO" id="GO:0005524">
    <property type="term" value="F:ATP binding"/>
    <property type="evidence" value="ECO:0007669"/>
    <property type="project" value="UniProtKB-KW"/>
</dbReference>
<evidence type="ECO:0000313" key="5">
    <source>
        <dbReference type="Proteomes" id="UP000295367"/>
    </source>
</evidence>
<keyword evidence="5" id="KW-1185">Reference proteome</keyword>
<evidence type="ECO:0000313" key="4">
    <source>
        <dbReference type="EMBL" id="TCV82684.1"/>
    </source>
</evidence>
<dbReference type="PROSITE" id="PS51459">
    <property type="entry name" value="FIDO"/>
    <property type="match status" value="1"/>
</dbReference>
<feature type="domain" description="Fido" evidence="3">
    <location>
        <begin position="367"/>
        <end position="511"/>
    </location>
</feature>
<dbReference type="Pfam" id="PF02661">
    <property type="entry name" value="Fic"/>
    <property type="match status" value="1"/>
</dbReference>
<name>A0A4R3XY20_9PROT</name>
<dbReference type="EMBL" id="SMCO01000019">
    <property type="protein sequence ID" value="TCV82684.1"/>
    <property type="molecule type" value="Genomic_DNA"/>
</dbReference>
<dbReference type="InterPro" id="IPR040198">
    <property type="entry name" value="Fido_containing"/>
</dbReference>
<keyword evidence="2" id="KW-0067">ATP-binding</keyword>
<evidence type="ECO:0000259" key="3">
    <source>
        <dbReference type="PROSITE" id="PS51459"/>
    </source>
</evidence>
<proteinExistence type="predicted"/>
<dbReference type="PANTHER" id="PTHR13504:SF38">
    <property type="entry name" value="FIDO DOMAIN-CONTAINING PROTEIN"/>
    <property type="match status" value="1"/>
</dbReference>
<accession>A0A4R3XY20</accession>
<dbReference type="SUPFAM" id="SSF140931">
    <property type="entry name" value="Fic-like"/>
    <property type="match status" value="1"/>
</dbReference>
<organism evidence="4 5">
    <name type="scientific">Sulfurirhabdus autotrophica</name>
    <dbReference type="NCBI Taxonomy" id="1706046"/>
    <lineage>
        <taxon>Bacteria</taxon>
        <taxon>Pseudomonadati</taxon>
        <taxon>Pseudomonadota</taxon>
        <taxon>Betaproteobacteria</taxon>
        <taxon>Nitrosomonadales</taxon>
        <taxon>Sulfuricellaceae</taxon>
        <taxon>Sulfurirhabdus</taxon>
    </lineage>
</organism>
<reference evidence="4 5" key="1">
    <citation type="submission" date="2019-03" db="EMBL/GenBank/DDBJ databases">
        <title>Genomic Encyclopedia of Type Strains, Phase IV (KMG-IV): sequencing the most valuable type-strain genomes for metagenomic binning, comparative biology and taxonomic classification.</title>
        <authorList>
            <person name="Goeker M."/>
        </authorList>
    </citation>
    <scope>NUCLEOTIDE SEQUENCE [LARGE SCALE GENOMIC DNA]</scope>
    <source>
        <strain evidence="4 5">DSM 100309</strain>
    </source>
</reference>
<evidence type="ECO:0000256" key="1">
    <source>
        <dbReference type="PIRSR" id="PIRSR640198-1"/>
    </source>
</evidence>
<dbReference type="InterPro" id="IPR036597">
    <property type="entry name" value="Fido-like_dom_sf"/>
</dbReference>
<evidence type="ECO:0000256" key="2">
    <source>
        <dbReference type="PIRSR" id="PIRSR640198-2"/>
    </source>
</evidence>
<feature type="binding site" evidence="2">
    <location>
        <begin position="457"/>
        <end position="464"/>
    </location>
    <ligand>
        <name>ATP</name>
        <dbReference type="ChEBI" id="CHEBI:30616"/>
    </ligand>
</feature>